<evidence type="ECO:0000256" key="8">
    <source>
        <dbReference type="ARBA" id="ARBA00029745"/>
    </source>
</evidence>
<evidence type="ECO:0000256" key="9">
    <source>
        <dbReference type="ARBA" id="ARBA00030407"/>
    </source>
</evidence>
<reference evidence="13" key="1">
    <citation type="submission" date="2023-02" db="EMBL/GenBank/DDBJ databases">
        <title>Genome sequence of Hyphococcus flavus.</title>
        <authorList>
            <person name="Rong J.-C."/>
            <person name="Zhao Q."/>
            <person name="Yi M."/>
            <person name="Wu J.-Y."/>
        </authorList>
    </citation>
    <scope>NUCLEOTIDE SEQUENCE</scope>
    <source>
        <strain evidence="13">MCCC 1K03223</strain>
    </source>
</reference>
<sequence length="151" mass="17055">MIRVCEEPFDPGAELSSFESAAKGAGAVVSFLGKVRGKAESDDVTALVLEHFPGVTEKSISEIEQQAKSRWNIDEVLIIHRVGRLTPGEPIVMVCVASAHRRDAFEAADFLMDYLKTEAMFWKKEVRKNGEAWIEPRDQDYKDVGRWREDN</sequence>
<dbReference type="KEGG" id="hfl:PUV54_15440"/>
<dbReference type="EC" id="2.8.1.12" evidence="3"/>
<gene>
    <name evidence="13" type="ORF">PUV54_15440</name>
</gene>
<dbReference type="Proteomes" id="UP001214043">
    <property type="component" value="Chromosome"/>
</dbReference>
<dbReference type="EMBL" id="CP118166">
    <property type="protein sequence ID" value="WDI31342.1"/>
    <property type="molecule type" value="Genomic_DNA"/>
</dbReference>
<keyword evidence="14" id="KW-1185">Reference proteome</keyword>
<evidence type="ECO:0000256" key="10">
    <source>
        <dbReference type="ARBA" id="ARBA00030781"/>
    </source>
</evidence>
<comment type="function">
    <text evidence="6">Converts molybdopterin precursor Z into molybdopterin. This requires the incorporation of two sulfur atoms into precursor Z to generate a dithiolene group. The sulfur is provided by MoaD.</text>
</comment>
<dbReference type="CDD" id="cd00756">
    <property type="entry name" value="MoaE"/>
    <property type="match status" value="1"/>
</dbReference>
<proteinExistence type="inferred from homology"/>
<dbReference type="PANTHER" id="PTHR23404">
    <property type="entry name" value="MOLYBDOPTERIN SYNTHASE RELATED"/>
    <property type="match status" value="1"/>
</dbReference>
<name>A0AAE9ZE45_9PROT</name>
<comment type="catalytic activity">
    <reaction evidence="12">
        <text>2 [molybdopterin-synthase sulfur-carrier protein]-C-terminal-Gly-aminoethanethioate + cyclic pyranopterin phosphate + H2O = molybdopterin + 2 [molybdopterin-synthase sulfur-carrier protein]-C-terminal Gly-Gly + 2 H(+)</text>
        <dbReference type="Rhea" id="RHEA:26333"/>
        <dbReference type="Rhea" id="RHEA-COMP:12202"/>
        <dbReference type="Rhea" id="RHEA-COMP:19907"/>
        <dbReference type="ChEBI" id="CHEBI:15377"/>
        <dbReference type="ChEBI" id="CHEBI:15378"/>
        <dbReference type="ChEBI" id="CHEBI:58698"/>
        <dbReference type="ChEBI" id="CHEBI:59648"/>
        <dbReference type="ChEBI" id="CHEBI:90778"/>
        <dbReference type="ChEBI" id="CHEBI:232372"/>
        <dbReference type="EC" id="2.8.1.12"/>
    </reaction>
</comment>
<accession>A0AAE9ZE45</accession>
<dbReference type="SUPFAM" id="SSF54690">
    <property type="entry name" value="Molybdopterin synthase subunit MoaE"/>
    <property type="match status" value="1"/>
</dbReference>
<evidence type="ECO:0000256" key="3">
    <source>
        <dbReference type="ARBA" id="ARBA00011950"/>
    </source>
</evidence>
<evidence type="ECO:0000256" key="11">
    <source>
        <dbReference type="ARBA" id="ARBA00032474"/>
    </source>
</evidence>
<evidence type="ECO:0000313" key="13">
    <source>
        <dbReference type="EMBL" id="WDI31342.1"/>
    </source>
</evidence>
<evidence type="ECO:0000256" key="2">
    <source>
        <dbReference type="ARBA" id="ARBA00005426"/>
    </source>
</evidence>
<comment type="subunit">
    <text evidence="7">Heterotetramer of 2 MoaD subunits and 2 MoaE subunits. Also stable as homodimer. The enzyme changes between these two forms during catalysis.</text>
</comment>
<evidence type="ECO:0000256" key="1">
    <source>
        <dbReference type="ARBA" id="ARBA00005046"/>
    </source>
</evidence>
<dbReference type="GO" id="GO:0006777">
    <property type="term" value="P:Mo-molybdopterin cofactor biosynthetic process"/>
    <property type="evidence" value="ECO:0007669"/>
    <property type="project" value="UniProtKB-KW"/>
</dbReference>
<organism evidence="13 14">
    <name type="scientific">Hyphococcus flavus</name>
    <dbReference type="NCBI Taxonomy" id="1866326"/>
    <lineage>
        <taxon>Bacteria</taxon>
        <taxon>Pseudomonadati</taxon>
        <taxon>Pseudomonadota</taxon>
        <taxon>Alphaproteobacteria</taxon>
        <taxon>Parvularculales</taxon>
        <taxon>Parvularculaceae</taxon>
        <taxon>Hyphococcus</taxon>
    </lineage>
</organism>
<evidence type="ECO:0000256" key="12">
    <source>
        <dbReference type="ARBA" id="ARBA00049878"/>
    </source>
</evidence>
<evidence type="ECO:0000256" key="7">
    <source>
        <dbReference type="ARBA" id="ARBA00026066"/>
    </source>
</evidence>
<dbReference type="Gene3D" id="3.90.1170.40">
    <property type="entry name" value="Molybdopterin biosynthesis MoaE subunit"/>
    <property type="match status" value="1"/>
</dbReference>
<dbReference type="AlphaFoldDB" id="A0AAE9ZE45"/>
<evidence type="ECO:0000256" key="5">
    <source>
        <dbReference type="ARBA" id="ARBA00023150"/>
    </source>
</evidence>
<comment type="similarity">
    <text evidence="2">Belongs to the MoaE family.</text>
</comment>
<dbReference type="RefSeq" id="WP_274493225.1">
    <property type="nucleotide sequence ID" value="NZ_CP118166.1"/>
</dbReference>
<protein>
    <recommendedName>
        <fullName evidence="4">Molybdopterin synthase catalytic subunit</fullName>
        <ecNumber evidence="3">2.8.1.12</ecNumber>
    </recommendedName>
    <alternativeName>
        <fullName evidence="10">MPT synthase subunit 2</fullName>
    </alternativeName>
    <alternativeName>
        <fullName evidence="8">Molybdenum cofactor biosynthesis protein E</fullName>
    </alternativeName>
    <alternativeName>
        <fullName evidence="9">Molybdopterin-converting factor large subunit</fullName>
    </alternativeName>
    <alternativeName>
        <fullName evidence="11">Molybdopterin-converting factor subunit 2</fullName>
    </alternativeName>
</protein>
<evidence type="ECO:0000256" key="6">
    <source>
        <dbReference type="ARBA" id="ARBA00025448"/>
    </source>
</evidence>
<dbReference type="InterPro" id="IPR036563">
    <property type="entry name" value="MoaE_sf"/>
</dbReference>
<evidence type="ECO:0000313" key="14">
    <source>
        <dbReference type="Proteomes" id="UP001214043"/>
    </source>
</evidence>
<evidence type="ECO:0000256" key="4">
    <source>
        <dbReference type="ARBA" id="ARBA00013858"/>
    </source>
</evidence>
<dbReference type="Pfam" id="PF02391">
    <property type="entry name" value="MoaE"/>
    <property type="match status" value="1"/>
</dbReference>
<dbReference type="InterPro" id="IPR003448">
    <property type="entry name" value="Mopterin_biosynth_MoaE"/>
</dbReference>
<dbReference type="GO" id="GO:0030366">
    <property type="term" value="F:molybdopterin synthase activity"/>
    <property type="evidence" value="ECO:0007669"/>
    <property type="project" value="UniProtKB-EC"/>
</dbReference>
<keyword evidence="5" id="KW-0501">Molybdenum cofactor biosynthesis</keyword>
<comment type="pathway">
    <text evidence="1">Cofactor biosynthesis; molybdopterin biosynthesis.</text>
</comment>